<dbReference type="SMART" id="SM00421">
    <property type="entry name" value="HTH_LUXR"/>
    <property type="match status" value="1"/>
</dbReference>
<evidence type="ECO:0000256" key="1">
    <source>
        <dbReference type="ARBA" id="ARBA00023015"/>
    </source>
</evidence>
<dbReference type="RefSeq" id="WP_161812242.1">
    <property type="nucleotide sequence ID" value="NZ_BLJN01000002.1"/>
</dbReference>
<dbReference type="SUPFAM" id="SSF46894">
    <property type="entry name" value="C-terminal effector domain of the bipartite response regulators"/>
    <property type="match status" value="1"/>
</dbReference>
<dbReference type="PRINTS" id="PR00038">
    <property type="entry name" value="HTHLUXR"/>
</dbReference>
<evidence type="ECO:0000256" key="2">
    <source>
        <dbReference type="ARBA" id="ARBA00023125"/>
    </source>
</evidence>
<dbReference type="EMBL" id="BLJN01000002">
    <property type="protein sequence ID" value="GFE80574.1"/>
    <property type="molecule type" value="Genomic_DNA"/>
</dbReference>
<dbReference type="Proteomes" id="UP000445000">
    <property type="component" value="Unassembled WGS sequence"/>
</dbReference>
<dbReference type="CDD" id="cd06170">
    <property type="entry name" value="LuxR_C_like"/>
    <property type="match status" value="1"/>
</dbReference>
<dbReference type="Pfam" id="PF00196">
    <property type="entry name" value="GerE"/>
    <property type="match status" value="1"/>
</dbReference>
<sequence>MNAMPSSSFEPGIIDTAREIAARGRAIGLPMIATWADISSARPATVGRNIPVTTLFEFATDAREYWLQPDLALENAIVAIIRWTAEPFYYDRGEIGGWRTLHIAPELERQKNRMTLSIRGAIVAPIHLPGSVIGAVVWATDQPRDNVRELFDNHAADLHVLALRFISACNAAMYGEPSIRSYRLTRREIQCLKLAAAGKTDEEIAIILDVAIPTVRFHLKKAGDKLGESGRIRIVHHATALGFISMRL</sequence>
<keyword evidence="1" id="KW-0805">Transcription regulation</keyword>
<gene>
    <name evidence="5" type="ORF">GCM10011487_25740</name>
</gene>
<accession>A0A829YB33</accession>
<keyword evidence="6" id="KW-1185">Reference proteome</keyword>
<dbReference type="InterPro" id="IPR000792">
    <property type="entry name" value="Tscrpt_reg_LuxR_C"/>
</dbReference>
<dbReference type="InterPro" id="IPR016032">
    <property type="entry name" value="Sig_transdc_resp-reg_C-effctor"/>
</dbReference>
<evidence type="ECO:0000313" key="6">
    <source>
        <dbReference type="Proteomes" id="UP000445000"/>
    </source>
</evidence>
<dbReference type="PANTHER" id="PTHR44688:SF16">
    <property type="entry name" value="DNA-BINDING TRANSCRIPTIONAL ACTIVATOR DEVR_DOSR"/>
    <property type="match status" value="1"/>
</dbReference>
<dbReference type="GO" id="GO:0003677">
    <property type="term" value="F:DNA binding"/>
    <property type="evidence" value="ECO:0007669"/>
    <property type="project" value="UniProtKB-KW"/>
</dbReference>
<dbReference type="AlphaFoldDB" id="A0A829YB33"/>
<keyword evidence="2" id="KW-0238">DNA-binding</keyword>
<dbReference type="Gene3D" id="1.10.10.10">
    <property type="entry name" value="Winged helix-like DNA-binding domain superfamily/Winged helix DNA-binding domain"/>
    <property type="match status" value="1"/>
</dbReference>
<evidence type="ECO:0000313" key="5">
    <source>
        <dbReference type="EMBL" id="GFE80574.1"/>
    </source>
</evidence>
<dbReference type="PROSITE" id="PS50043">
    <property type="entry name" value="HTH_LUXR_2"/>
    <property type="match status" value="1"/>
</dbReference>
<organism evidence="5 6">
    <name type="scientific">Steroidobacter agaridevorans</name>
    <dbReference type="NCBI Taxonomy" id="2695856"/>
    <lineage>
        <taxon>Bacteria</taxon>
        <taxon>Pseudomonadati</taxon>
        <taxon>Pseudomonadota</taxon>
        <taxon>Gammaproteobacteria</taxon>
        <taxon>Steroidobacterales</taxon>
        <taxon>Steroidobacteraceae</taxon>
        <taxon>Steroidobacter</taxon>
    </lineage>
</organism>
<dbReference type="GO" id="GO:0006355">
    <property type="term" value="P:regulation of DNA-templated transcription"/>
    <property type="evidence" value="ECO:0007669"/>
    <property type="project" value="InterPro"/>
</dbReference>
<feature type="domain" description="HTH luxR-type" evidence="4">
    <location>
        <begin position="177"/>
        <end position="242"/>
    </location>
</feature>
<proteinExistence type="predicted"/>
<evidence type="ECO:0000256" key="3">
    <source>
        <dbReference type="ARBA" id="ARBA00023163"/>
    </source>
</evidence>
<evidence type="ECO:0000259" key="4">
    <source>
        <dbReference type="PROSITE" id="PS50043"/>
    </source>
</evidence>
<protein>
    <recommendedName>
        <fullName evidence="4">HTH luxR-type domain-containing protein</fullName>
    </recommendedName>
</protein>
<name>A0A829YB33_9GAMM</name>
<comment type="caution">
    <text evidence="5">The sequence shown here is derived from an EMBL/GenBank/DDBJ whole genome shotgun (WGS) entry which is preliminary data.</text>
</comment>
<dbReference type="InterPro" id="IPR036388">
    <property type="entry name" value="WH-like_DNA-bd_sf"/>
</dbReference>
<dbReference type="PANTHER" id="PTHR44688">
    <property type="entry name" value="DNA-BINDING TRANSCRIPTIONAL ACTIVATOR DEVR_DOSR"/>
    <property type="match status" value="1"/>
</dbReference>
<keyword evidence="3" id="KW-0804">Transcription</keyword>
<reference evidence="6" key="1">
    <citation type="submission" date="2020-01" db="EMBL/GenBank/DDBJ databases">
        <title>'Steroidobacter agaridevorans' sp. nov., agar-degrading bacteria isolated from rhizosphere soils.</title>
        <authorList>
            <person name="Ikenaga M."/>
            <person name="Kataoka M."/>
            <person name="Murouchi A."/>
            <person name="Katsuragi S."/>
            <person name="Sakai M."/>
        </authorList>
    </citation>
    <scope>NUCLEOTIDE SEQUENCE [LARGE SCALE GENOMIC DNA]</scope>
    <source>
        <strain evidence="6">YU21-B</strain>
    </source>
</reference>